<reference evidence="1 2" key="1">
    <citation type="journal article" date="2015" name="Genome Announc.">
        <title>Expanding the biotechnology potential of lactobacilli through comparative genomics of 213 strains and associated genera.</title>
        <authorList>
            <person name="Sun Z."/>
            <person name="Harris H.M."/>
            <person name="McCann A."/>
            <person name="Guo C."/>
            <person name="Argimon S."/>
            <person name="Zhang W."/>
            <person name="Yang X."/>
            <person name="Jeffery I.B."/>
            <person name="Cooney J.C."/>
            <person name="Kagawa T.F."/>
            <person name="Liu W."/>
            <person name="Song Y."/>
            <person name="Salvetti E."/>
            <person name="Wrobel A."/>
            <person name="Rasinkangas P."/>
            <person name="Parkhill J."/>
            <person name="Rea M.C."/>
            <person name="O'Sullivan O."/>
            <person name="Ritari J."/>
            <person name="Douillard F.P."/>
            <person name="Paul Ross R."/>
            <person name="Yang R."/>
            <person name="Briner A.E."/>
            <person name="Felis G.E."/>
            <person name="de Vos W.M."/>
            <person name="Barrangou R."/>
            <person name="Klaenhammer T.R."/>
            <person name="Caufield P.W."/>
            <person name="Cui Y."/>
            <person name="Zhang H."/>
            <person name="O'Toole P.W."/>
        </authorList>
    </citation>
    <scope>NUCLEOTIDE SEQUENCE [LARGE SCALE GENOMIC DNA]</scope>
    <source>
        <strain evidence="1 2">DSM 20690</strain>
    </source>
</reference>
<dbReference type="STRING" id="53444.AYR59_07125"/>
<dbReference type="NCBIfam" id="TIGR00678">
    <property type="entry name" value="holB"/>
    <property type="match status" value="1"/>
</dbReference>
<dbReference type="OrthoDB" id="9810148at2"/>
<dbReference type="InterPro" id="IPR004622">
    <property type="entry name" value="DNA_pol_HolB"/>
</dbReference>
<dbReference type="InterPro" id="IPR027417">
    <property type="entry name" value="P-loop_NTPase"/>
</dbReference>
<dbReference type="SUPFAM" id="SSF52540">
    <property type="entry name" value="P-loop containing nucleoside triphosphate hydrolases"/>
    <property type="match status" value="1"/>
</dbReference>
<proteinExistence type="predicted"/>
<dbReference type="PANTHER" id="PTHR11669:SF8">
    <property type="entry name" value="DNA POLYMERASE III SUBUNIT DELTA"/>
    <property type="match status" value="1"/>
</dbReference>
<dbReference type="InterPro" id="IPR050238">
    <property type="entry name" value="DNA_Rep/Repair_Clamp_Loader"/>
</dbReference>
<dbReference type="EMBL" id="JQBT01000032">
    <property type="protein sequence ID" value="KRN79312.1"/>
    <property type="molecule type" value="Genomic_DNA"/>
</dbReference>
<dbReference type="GeneID" id="61250625"/>
<dbReference type="GO" id="GO:0006261">
    <property type="term" value="P:DNA-templated DNA replication"/>
    <property type="evidence" value="ECO:0007669"/>
    <property type="project" value="TreeGrafter"/>
</dbReference>
<dbReference type="GO" id="GO:0003887">
    <property type="term" value="F:DNA-directed DNA polymerase activity"/>
    <property type="evidence" value="ECO:0007669"/>
    <property type="project" value="InterPro"/>
</dbReference>
<evidence type="ECO:0000313" key="2">
    <source>
        <dbReference type="Proteomes" id="UP000051565"/>
    </source>
</evidence>
<sequence>MPVTKAQQLIKQAKNDQKQIISHLMSVVAKGDLSHAYLFSGSAGLGKLAITKVIAMRLFCINVQDDGYPCGICNECLRISNNEHPDVLVLAPDGQSIKVEQIRLLKREFSKSAVEGNRKVFIIDDADLMTTSASNSLLKFIEEPVGNVNSFLLTDDYHKLLDTIVSRTQLIEFPKVNRVALVNYLEKQQLTKTEINLALKLTSDLNEINRLCEDNWLTKMKQQVEEWFTKLAHKDYQAFPLIQTNMMPLIRDRQDQKVTLNMMCLIFRDVFNVKFKNTPANELAFGNIYDLIKQTGNQLSDNQLLSIIEDILINARKQNINVGFQSILEVVTLDCLNFMR</sequence>
<dbReference type="RefSeq" id="WP_054646401.1">
    <property type="nucleotide sequence ID" value="NZ_FUXS01000001.1"/>
</dbReference>
<dbReference type="Pfam" id="PF13177">
    <property type="entry name" value="DNA_pol3_delta2"/>
    <property type="match status" value="1"/>
</dbReference>
<evidence type="ECO:0008006" key="3">
    <source>
        <dbReference type="Google" id="ProtNLM"/>
    </source>
</evidence>
<keyword evidence="2" id="KW-1185">Reference proteome</keyword>
<dbReference type="Gene3D" id="3.40.50.300">
    <property type="entry name" value="P-loop containing nucleotide triphosphate hydrolases"/>
    <property type="match status" value="1"/>
</dbReference>
<comment type="caution">
    <text evidence="1">The sequence shown here is derived from an EMBL/GenBank/DDBJ whole genome shotgun (WGS) entry which is preliminary data.</text>
</comment>
<organism evidence="1 2">
    <name type="scientific">Fructilactobacillus lindneri DSM 20690 = JCM 11027</name>
    <dbReference type="NCBI Taxonomy" id="1122148"/>
    <lineage>
        <taxon>Bacteria</taxon>
        <taxon>Bacillati</taxon>
        <taxon>Bacillota</taxon>
        <taxon>Bacilli</taxon>
        <taxon>Lactobacillales</taxon>
        <taxon>Lactobacillaceae</taxon>
        <taxon>Fructilactobacillus</taxon>
    </lineage>
</organism>
<dbReference type="GO" id="GO:0008408">
    <property type="term" value="F:3'-5' exonuclease activity"/>
    <property type="evidence" value="ECO:0007669"/>
    <property type="project" value="InterPro"/>
</dbReference>
<dbReference type="PANTHER" id="PTHR11669">
    <property type="entry name" value="REPLICATION FACTOR C / DNA POLYMERASE III GAMMA-TAU SUBUNIT"/>
    <property type="match status" value="1"/>
</dbReference>
<dbReference type="Proteomes" id="UP000051565">
    <property type="component" value="Unassembled WGS sequence"/>
</dbReference>
<protein>
    <recommendedName>
        <fullName evidence="3">DNA polymerase III subunit delta</fullName>
    </recommendedName>
</protein>
<accession>A0A0R2JQA7</accession>
<name>A0A0R2JQA7_9LACO</name>
<dbReference type="PATRIC" id="fig|1122148.6.peg.743"/>
<gene>
    <name evidence="1" type="ORF">IV52_GL000721</name>
</gene>
<evidence type="ECO:0000313" key="1">
    <source>
        <dbReference type="EMBL" id="KRN79312.1"/>
    </source>
</evidence>
<dbReference type="AlphaFoldDB" id="A0A0R2JQA7"/>